<accession>A0A232FJN1</accession>
<name>A0A232FJN1_9HYME</name>
<dbReference type="EMBL" id="NNAY01000110">
    <property type="protein sequence ID" value="OXU30882.1"/>
    <property type="molecule type" value="Genomic_DNA"/>
</dbReference>
<dbReference type="Proteomes" id="UP000215335">
    <property type="component" value="Unassembled WGS sequence"/>
</dbReference>
<sequence>MNISSSYEEISDIKMSTDKVKDFYKNKLTEPTDFSRLSTDSVFMQNDFYGRDFMKDSTGSINQRLSTDKMSDISSSMPEPGDFIRQCDLIRNLNRSSRQRLTTDEISDFLSHISESSDLSHLSTDSVFIRVNDASRQTDTSVEKVQTILMKYIDFIERIINATMNMFYKLKNYLWQK</sequence>
<keyword evidence="2" id="KW-1185">Reference proteome</keyword>
<evidence type="ECO:0000313" key="1">
    <source>
        <dbReference type="EMBL" id="OXU30882.1"/>
    </source>
</evidence>
<gene>
    <name evidence="1" type="ORF">TSAR_002603</name>
</gene>
<reference evidence="1 2" key="1">
    <citation type="journal article" date="2017" name="Curr. Biol.">
        <title>The Evolution of Venom by Co-option of Single-Copy Genes.</title>
        <authorList>
            <person name="Martinson E.O."/>
            <person name="Mrinalini"/>
            <person name="Kelkar Y.D."/>
            <person name="Chang C.H."/>
            <person name="Werren J.H."/>
        </authorList>
    </citation>
    <scope>NUCLEOTIDE SEQUENCE [LARGE SCALE GENOMIC DNA]</scope>
    <source>
        <strain evidence="1 2">Alberta</strain>
        <tissue evidence="1">Whole body</tissue>
    </source>
</reference>
<dbReference type="AlphaFoldDB" id="A0A232FJN1"/>
<organism evidence="1 2">
    <name type="scientific">Trichomalopsis sarcophagae</name>
    <dbReference type="NCBI Taxonomy" id="543379"/>
    <lineage>
        <taxon>Eukaryota</taxon>
        <taxon>Metazoa</taxon>
        <taxon>Ecdysozoa</taxon>
        <taxon>Arthropoda</taxon>
        <taxon>Hexapoda</taxon>
        <taxon>Insecta</taxon>
        <taxon>Pterygota</taxon>
        <taxon>Neoptera</taxon>
        <taxon>Endopterygota</taxon>
        <taxon>Hymenoptera</taxon>
        <taxon>Apocrita</taxon>
        <taxon>Proctotrupomorpha</taxon>
        <taxon>Chalcidoidea</taxon>
        <taxon>Pteromalidae</taxon>
        <taxon>Pteromalinae</taxon>
        <taxon>Trichomalopsis</taxon>
    </lineage>
</organism>
<proteinExistence type="predicted"/>
<protein>
    <submittedName>
        <fullName evidence="1">Uncharacterized protein</fullName>
    </submittedName>
</protein>
<evidence type="ECO:0000313" key="2">
    <source>
        <dbReference type="Proteomes" id="UP000215335"/>
    </source>
</evidence>
<comment type="caution">
    <text evidence="1">The sequence shown here is derived from an EMBL/GenBank/DDBJ whole genome shotgun (WGS) entry which is preliminary data.</text>
</comment>